<organism evidence="1 2">
    <name type="scientific">Microcystis aeruginosa NIES-2549</name>
    <dbReference type="NCBI Taxonomy" id="1641812"/>
    <lineage>
        <taxon>Bacteria</taxon>
        <taxon>Bacillati</taxon>
        <taxon>Cyanobacteriota</taxon>
        <taxon>Cyanophyceae</taxon>
        <taxon>Oscillatoriophycideae</taxon>
        <taxon>Chroococcales</taxon>
        <taxon>Microcystaceae</taxon>
        <taxon>Microcystis</taxon>
    </lineage>
</organism>
<evidence type="ECO:0000313" key="1">
    <source>
        <dbReference type="EMBL" id="AKE63907.1"/>
    </source>
</evidence>
<dbReference type="Proteomes" id="UP000034103">
    <property type="component" value="Chromosome"/>
</dbReference>
<evidence type="ECO:0000313" key="2">
    <source>
        <dbReference type="Proteomes" id="UP000034103"/>
    </source>
</evidence>
<dbReference type="AlphaFoldDB" id="A0A0F6U371"/>
<dbReference type="EMBL" id="CP011304">
    <property type="protein sequence ID" value="AKE63907.1"/>
    <property type="molecule type" value="Genomic_DNA"/>
</dbReference>
<gene>
    <name evidence="1" type="ORF">MYAER_1555</name>
</gene>
<proteinExistence type="predicted"/>
<name>A0A0F6U371_MICAE</name>
<reference evidence="1 2" key="1">
    <citation type="journal article" date="2015" name="Genome Announc.">
        <title>Complete Genome Sequence of Microcystis aeruginosa NIES-2549, a Bloom-Forming Cyanobacterium from Lake Kasumigaura, Japan.</title>
        <authorList>
            <person name="Yamaguchi H."/>
            <person name="Suzuki S."/>
            <person name="Tanabe Y."/>
            <person name="Osana Y."/>
            <person name="Shimura Y."/>
            <person name="Ishida K."/>
            <person name="Kawachi M."/>
        </authorList>
    </citation>
    <scope>NUCLEOTIDE SEQUENCE [LARGE SCALE GENOMIC DNA]</scope>
    <source>
        <strain evidence="1 2">NIES-2549</strain>
    </source>
</reference>
<accession>A0A0F6U371</accession>
<dbReference type="PATRIC" id="fig|1641812.3.peg.1607"/>
<sequence length="37" mass="4188">MPIDGSCQCDAEERSAIADIVETQHYFFPNYPPISEL</sequence>
<dbReference type="HOGENOM" id="CLU_3345924_0_0_3"/>
<protein>
    <submittedName>
        <fullName evidence="1">Uncharacterized protein</fullName>
    </submittedName>
</protein>